<evidence type="ECO:0000313" key="1">
    <source>
        <dbReference type="EMBL" id="ACJ26893.1"/>
    </source>
</evidence>
<dbReference type="eggNOG" id="ENOG502Z89J">
    <property type="taxonomic scope" value="Bacteria"/>
</dbReference>
<dbReference type="KEGG" id="swp:swp_0045"/>
<sequence>MLMRLLPRFILGLLLAIGCTSVVAQSLLDSLNIDIAATSRYYFESTHTPETIIDDLAYGARGELQASHRFGMVKLDAKLFANWDSADDHRRYTDIRQAKLSGRWGNFSVAAGVDTFFWGVSESINLVNVINQSDIRESLDNKVKQGQTFASLSYRLDAGEVGLYFLPVFSAREFPLRPAYGLPISDVDRYEDNDKNGGIAARGLFYVDEFEFALGYFSGTRRDPLLVRYPQASELTPFYIQTENLLFDAVYLSDSLTYKWEFKTGRELGSGFVASNIGLEYPIYALEGSLQDLVVIAEYVFDDRGERAESHGDNDLFLGAKFEFAENAAQVRLLYSYDWGNSSQYAELSYQYRLNDYLRIKAKVMGVLSATEEAKRLYALKSEEFAKFSIHYAF</sequence>
<name>B8CHA1_SHEPW</name>
<reference evidence="1 2" key="1">
    <citation type="journal article" date="2008" name="PLoS ONE">
        <title>Environmental adaptation: genomic analysis of the piezotolerant and psychrotolerant deep-sea iron reducing bacterium Shewanella piezotolerans WP3.</title>
        <authorList>
            <person name="Wang F."/>
            <person name="Wang J."/>
            <person name="Jian H."/>
            <person name="Zhang B."/>
            <person name="Li S."/>
            <person name="Wang F."/>
            <person name="Zeng X."/>
            <person name="Gao L."/>
            <person name="Bartlett D.H."/>
            <person name="Yu J."/>
            <person name="Hu S."/>
            <person name="Xiao X."/>
        </authorList>
    </citation>
    <scope>NUCLEOTIDE SEQUENCE [LARGE SCALE GENOMIC DNA]</scope>
    <source>
        <strain evidence="2">WP3 / JCM 13877</strain>
    </source>
</reference>
<dbReference type="AlphaFoldDB" id="B8CHA1"/>
<dbReference type="STRING" id="225849.swp_0045"/>
<dbReference type="EMBL" id="CP000472">
    <property type="protein sequence ID" value="ACJ26893.1"/>
    <property type="molecule type" value="Genomic_DNA"/>
</dbReference>
<dbReference type="PROSITE" id="PS51257">
    <property type="entry name" value="PROKAR_LIPOPROTEIN"/>
    <property type="match status" value="1"/>
</dbReference>
<evidence type="ECO:0000313" key="2">
    <source>
        <dbReference type="Proteomes" id="UP000000753"/>
    </source>
</evidence>
<organism evidence="1 2">
    <name type="scientific">Shewanella piezotolerans (strain WP3 / JCM 13877)</name>
    <dbReference type="NCBI Taxonomy" id="225849"/>
    <lineage>
        <taxon>Bacteria</taxon>
        <taxon>Pseudomonadati</taxon>
        <taxon>Pseudomonadota</taxon>
        <taxon>Gammaproteobacteria</taxon>
        <taxon>Alteromonadales</taxon>
        <taxon>Shewanellaceae</taxon>
        <taxon>Shewanella</taxon>
    </lineage>
</organism>
<proteinExistence type="predicted"/>
<dbReference type="Proteomes" id="UP000000753">
    <property type="component" value="Chromosome"/>
</dbReference>
<gene>
    <name evidence="1" type="ordered locus">swp_0045</name>
</gene>
<protein>
    <submittedName>
        <fullName evidence="1">Uncharacterized protein</fullName>
    </submittedName>
</protein>
<dbReference type="HOGENOM" id="CLU_044829_0_0_6"/>
<accession>B8CHA1</accession>
<keyword evidence="2" id="KW-1185">Reference proteome</keyword>